<proteinExistence type="predicted"/>
<dbReference type="GO" id="GO:0000976">
    <property type="term" value="F:transcription cis-regulatory region binding"/>
    <property type="evidence" value="ECO:0007669"/>
    <property type="project" value="TreeGrafter"/>
</dbReference>
<keyword evidence="5" id="KW-1185">Reference proteome</keyword>
<evidence type="ECO:0000256" key="2">
    <source>
        <dbReference type="ARBA" id="ARBA00023125"/>
    </source>
</evidence>
<dbReference type="Pfam" id="PF00440">
    <property type="entry name" value="TetR_N"/>
    <property type="match status" value="1"/>
</dbReference>
<sequence>MNQDTVGTGARDGRSARWDRHRTRRRRELVRVAREAVHALGPGASMEEIAAHAGTSKSVFYRYFGDRAGLRRAVAERVTEHVEQRLREAADTSPDGASALHRMVAECLAVAASSPAVYAFAITESEQDAGGAPVLGPFFERVSRVLADGLARALPDADASPSSPLSLWPRGAVGLVRAAVEAWLGAPADARPDLDETADAVTRWLLHGLMTSAPTSPTAEEH</sequence>
<evidence type="ECO:0000256" key="3">
    <source>
        <dbReference type="ARBA" id="ARBA00023163"/>
    </source>
</evidence>
<dbReference type="GO" id="GO:0003700">
    <property type="term" value="F:DNA-binding transcription factor activity"/>
    <property type="evidence" value="ECO:0007669"/>
    <property type="project" value="TreeGrafter"/>
</dbReference>
<keyword evidence="1" id="KW-0805">Transcription regulation</keyword>
<dbReference type="InterPro" id="IPR009057">
    <property type="entry name" value="Homeodomain-like_sf"/>
</dbReference>
<dbReference type="OrthoDB" id="4542604at2"/>
<dbReference type="PANTHER" id="PTHR30055">
    <property type="entry name" value="HTH-TYPE TRANSCRIPTIONAL REGULATOR RUTR"/>
    <property type="match status" value="1"/>
</dbReference>
<dbReference type="InterPro" id="IPR050109">
    <property type="entry name" value="HTH-type_TetR-like_transc_reg"/>
</dbReference>
<name>A0A4Y8X3N7_9MICC</name>
<dbReference type="SUPFAM" id="SSF46689">
    <property type="entry name" value="Homeodomain-like"/>
    <property type="match status" value="1"/>
</dbReference>
<dbReference type="InterPro" id="IPR001647">
    <property type="entry name" value="HTH_TetR"/>
</dbReference>
<reference evidence="4 5" key="1">
    <citation type="submission" date="2020-08" db="EMBL/GenBank/DDBJ databases">
        <title>Sequencing the genomes of 1000 actinobacteria strains.</title>
        <authorList>
            <person name="Klenk H.-P."/>
        </authorList>
    </citation>
    <scope>NUCLEOTIDE SEQUENCE [LARGE SCALE GENOMIC DNA]</scope>
    <source>
        <strain evidence="4 5">DSM 19079</strain>
    </source>
</reference>
<dbReference type="Gene3D" id="1.10.357.10">
    <property type="entry name" value="Tetracycline Repressor, domain 2"/>
    <property type="match status" value="1"/>
</dbReference>
<evidence type="ECO:0000256" key="1">
    <source>
        <dbReference type="ARBA" id="ARBA00023015"/>
    </source>
</evidence>
<dbReference type="AlphaFoldDB" id="A0A4Y8X3N7"/>
<evidence type="ECO:0000313" key="5">
    <source>
        <dbReference type="Proteomes" id="UP000560081"/>
    </source>
</evidence>
<evidence type="ECO:0000313" key="4">
    <source>
        <dbReference type="EMBL" id="MBB4882673.1"/>
    </source>
</evidence>
<protein>
    <submittedName>
        <fullName evidence="4">AcrR family transcriptional regulator</fullName>
    </submittedName>
</protein>
<dbReference type="RefSeq" id="WP_135027487.1">
    <property type="nucleotide sequence ID" value="NZ_BMLA01000001.1"/>
</dbReference>
<dbReference type="PANTHER" id="PTHR30055:SF234">
    <property type="entry name" value="HTH-TYPE TRANSCRIPTIONAL REGULATOR BETI"/>
    <property type="match status" value="1"/>
</dbReference>
<dbReference type="Proteomes" id="UP000560081">
    <property type="component" value="Unassembled WGS sequence"/>
</dbReference>
<gene>
    <name evidence="4" type="ORF">BJ976_001024</name>
</gene>
<comment type="caution">
    <text evidence="4">The sequence shown here is derived from an EMBL/GenBank/DDBJ whole genome shotgun (WGS) entry which is preliminary data.</text>
</comment>
<dbReference type="EMBL" id="JACHMC010000001">
    <property type="protein sequence ID" value="MBB4882673.1"/>
    <property type="molecule type" value="Genomic_DNA"/>
</dbReference>
<keyword evidence="3" id="KW-0804">Transcription</keyword>
<organism evidence="4 5">
    <name type="scientific">Micrococcus flavus</name>
    <dbReference type="NCBI Taxonomy" id="384602"/>
    <lineage>
        <taxon>Bacteria</taxon>
        <taxon>Bacillati</taxon>
        <taxon>Actinomycetota</taxon>
        <taxon>Actinomycetes</taxon>
        <taxon>Micrococcales</taxon>
        <taxon>Micrococcaceae</taxon>
        <taxon>Micrococcus</taxon>
    </lineage>
</organism>
<dbReference type="PROSITE" id="PS50977">
    <property type="entry name" value="HTH_TETR_2"/>
    <property type="match status" value="1"/>
</dbReference>
<accession>A0A4Y8X3N7</accession>
<keyword evidence="2" id="KW-0238">DNA-binding</keyword>